<reference evidence="3" key="1">
    <citation type="journal article" date="2019" name="Int. J. Syst. Evol. Microbiol.">
        <title>The Global Catalogue of Microorganisms (GCM) 10K type strain sequencing project: providing services to taxonomists for standard genome sequencing and annotation.</title>
        <authorList>
            <consortium name="The Broad Institute Genomics Platform"/>
            <consortium name="The Broad Institute Genome Sequencing Center for Infectious Disease"/>
            <person name="Wu L."/>
            <person name="Ma J."/>
        </authorList>
    </citation>
    <scope>NUCLEOTIDE SEQUENCE [LARGE SCALE GENOMIC DNA]</scope>
    <source>
        <strain evidence="3">JCM 18304</strain>
    </source>
</reference>
<evidence type="ECO:0000313" key="2">
    <source>
        <dbReference type="EMBL" id="GAA5187943.1"/>
    </source>
</evidence>
<keyword evidence="1" id="KW-0472">Membrane</keyword>
<gene>
    <name evidence="2" type="ORF">GCM10023322_37440</name>
</gene>
<feature type="transmembrane region" description="Helical" evidence="1">
    <location>
        <begin position="36"/>
        <end position="54"/>
    </location>
</feature>
<keyword evidence="1" id="KW-0812">Transmembrane</keyword>
<dbReference type="Proteomes" id="UP001501570">
    <property type="component" value="Unassembled WGS sequence"/>
</dbReference>
<name>A0ABP9RWQ8_9ACTN</name>
<feature type="transmembrane region" description="Helical" evidence="1">
    <location>
        <begin position="111"/>
        <end position="131"/>
    </location>
</feature>
<dbReference type="RefSeq" id="WP_345631198.1">
    <property type="nucleotide sequence ID" value="NZ_BAABJQ010000010.1"/>
</dbReference>
<feature type="transmembrane region" description="Helical" evidence="1">
    <location>
        <begin position="6"/>
        <end position="24"/>
    </location>
</feature>
<evidence type="ECO:0000256" key="1">
    <source>
        <dbReference type="SAM" id="Phobius"/>
    </source>
</evidence>
<sequence>MVAIQLLLVAWLIWNLWNLFRIATGLRNASWRRPMWWTRVCSISLFAGLASWTWGAFSGGLDVGEACTWNHHQRYDEVYRDAHAEEFQRLFPLHNKCNPDFDLVPAWVNPIVAASAIVLVIAVAVLLWFGWARLTGRLAGRESAGRVAGAAGD</sequence>
<keyword evidence="3" id="KW-1185">Reference proteome</keyword>
<accession>A0ABP9RWQ8</accession>
<dbReference type="EMBL" id="BAABJQ010000010">
    <property type="protein sequence ID" value="GAA5187943.1"/>
    <property type="molecule type" value="Genomic_DNA"/>
</dbReference>
<protein>
    <submittedName>
        <fullName evidence="2">Uncharacterized protein</fullName>
    </submittedName>
</protein>
<keyword evidence="1" id="KW-1133">Transmembrane helix</keyword>
<comment type="caution">
    <text evidence="2">The sequence shown here is derived from an EMBL/GenBank/DDBJ whole genome shotgun (WGS) entry which is preliminary data.</text>
</comment>
<organism evidence="2 3">
    <name type="scientific">Rugosimonospora acidiphila</name>
    <dbReference type="NCBI Taxonomy" id="556531"/>
    <lineage>
        <taxon>Bacteria</taxon>
        <taxon>Bacillati</taxon>
        <taxon>Actinomycetota</taxon>
        <taxon>Actinomycetes</taxon>
        <taxon>Micromonosporales</taxon>
        <taxon>Micromonosporaceae</taxon>
        <taxon>Rugosimonospora</taxon>
    </lineage>
</organism>
<proteinExistence type="predicted"/>
<evidence type="ECO:0000313" key="3">
    <source>
        <dbReference type="Proteomes" id="UP001501570"/>
    </source>
</evidence>